<evidence type="ECO:0000313" key="2">
    <source>
        <dbReference type="Proteomes" id="UP000006524"/>
    </source>
</evidence>
<name>E3SJB9_9CAUD</name>
<keyword evidence="2" id="KW-1185">Reference proteome</keyword>
<dbReference type="EMBL" id="GU071095">
    <property type="protein sequence ID" value="ADO97567.1"/>
    <property type="molecule type" value="Genomic_DNA"/>
</dbReference>
<accession>E3SJB9</accession>
<dbReference type="OrthoDB" id="28910at10239"/>
<reference evidence="1 2" key="1">
    <citation type="journal article" date="2010" name="Environ. Microbiol.">
        <title>Genomic analysis of oceanic cyanobacterial myoviruses compared with T4-like myoviruses from diverse hosts and environments.</title>
        <authorList>
            <person name="Sullivan M.B."/>
            <person name="Huang K.H."/>
            <person name="Ignacio-Espinoza J.C."/>
            <person name="Berlin A.M."/>
            <person name="Kelly L."/>
            <person name="Weigele P.R."/>
            <person name="DeFrancesco A.S."/>
            <person name="Kern S.E."/>
            <person name="Thompson L.R."/>
            <person name="Young S."/>
            <person name="Yandava C."/>
            <person name="Fu R."/>
            <person name="Krastins B."/>
            <person name="Chase M."/>
            <person name="Sarracino D."/>
            <person name="Osburne M.S."/>
            <person name="Henn M.R."/>
            <person name="Chisholm S.W."/>
        </authorList>
    </citation>
    <scope>NUCLEOTIDE SEQUENCE [LARGE SCALE GENOMIC DNA]</scope>
    <source>
        <strain evidence="1">8017-1</strain>
    </source>
</reference>
<proteinExistence type="predicted"/>
<evidence type="ECO:0000313" key="1">
    <source>
        <dbReference type="EMBL" id="ADO97567.1"/>
    </source>
</evidence>
<organism evidence="1 2">
    <name type="scientific">Synechococcus phage S-SM2</name>
    <dbReference type="NCBI Taxonomy" id="444860"/>
    <lineage>
        <taxon>Viruses</taxon>
        <taxon>Duplodnaviria</taxon>
        <taxon>Heunggongvirae</taxon>
        <taxon>Uroviricota</taxon>
        <taxon>Caudoviricetes</taxon>
        <taxon>Pantevenvirales</taxon>
        <taxon>Kyanoviridae</taxon>
        <taxon>Nilusvirus</taxon>
        <taxon>Nilusvirus ssm2</taxon>
    </lineage>
</organism>
<dbReference type="RefSeq" id="YP_004322381.1">
    <property type="nucleotide sequence ID" value="NC_015279.1"/>
</dbReference>
<dbReference type="Proteomes" id="UP000006524">
    <property type="component" value="Segment"/>
</dbReference>
<dbReference type="KEGG" id="vg:10326857"/>
<gene>
    <name evidence="1" type="ORF">SSM2_234</name>
</gene>
<dbReference type="GeneID" id="10326857"/>
<protein>
    <submittedName>
        <fullName evidence="1">Uncharacterized protein</fullName>
    </submittedName>
</protein>
<sequence>MAHFVAKKAIGAPDARAEWGQCVMEFGEMVSQEVKTNPRYTSIRKI</sequence>